<comment type="caution">
    <text evidence="1">The sequence shown here is derived from an EMBL/GenBank/DDBJ whole genome shotgun (WGS) entry which is preliminary data.</text>
</comment>
<dbReference type="Proteomes" id="UP000834611">
    <property type="component" value="Unassembled WGS sequence"/>
</dbReference>
<gene>
    <name evidence="1" type="ORF">GHA_01139</name>
</gene>
<organism evidence="1 2">
    <name type="scientific">Providencia rettgeri</name>
    <dbReference type="NCBI Taxonomy" id="587"/>
    <lineage>
        <taxon>Bacteria</taxon>
        <taxon>Pseudomonadati</taxon>
        <taxon>Pseudomonadota</taxon>
        <taxon>Gammaproteobacteria</taxon>
        <taxon>Enterobacterales</taxon>
        <taxon>Morganellaceae</taxon>
        <taxon>Providencia</taxon>
    </lineage>
</organism>
<dbReference type="EMBL" id="CAHPSF010000002">
    <property type="protein sequence ID" value="CAB5678425.1"/>
    <property type="molecule type" value="Genomic_DNA"/>
</dbReference>
<sequence>MKNKTQHSCNYGSHRTGKCVGGRLYIDNHSDYYDYSDESRPCPNCNSDEWLKKYRSEYIKTGINCGTKRKQLNLIEYTSCIPDEIRAKHGVVKKIERWLRRGYYYGLKNRN</sequence>
<evidence type="ECO:0000313" key="1">
    <source>
        <dbReference type="EMBL" id="CAB5678425.1"/>
    </source>
</evidence>
<proteinExistence type="predicted"/>
<accession>A0A9N8CXW5</accession>
<dbReference type="AlphaFoldDB" id="A0A9N8CXW5"/>
<protein>
    <submittedName>
        <fullName evidence="1">Uncharacterized protein</fullName>
    </submittedName>
</protein>
<evidence type="ECO:0000313" key="2">
    <source>
        <dbReference type="Proteomes" id="UP000834611"/>
    </source>
</evidence>
<reference evidence="1" key="1">
    <citation type="submission" date="2020-05" db="EMBL/GenBank/DDBJ databases">
        <authorList>
            <person name="Delgado-Blas J."/>
        </authorList>
    </citation>
    <scope>NUCLEOTIDE SEQUENCE</scope>
    <source>
        <strain evidence="1">BB1453</strain>
    </source>
</reference>
<name>A0A9N8CXW5_PRORE</name>
<dbReference type="RefSeq" id="WP_239407205.1">
    <property type="nucleotide sequence ID" value="NZ_CAHPRV010000001.1"/>
</dbReference>